<protein>
    <recommendedName>
        <fullName evidence="8">Glycosyltransferase 2-like domain-containing protein</fullName>
    </recommendedName>
</protein>
<name>A0ABX6R9V2_PSEMX</name>
<feature type="transmembrane region" description="Helical" evidence="5">
    <location>
        <begin position="62"/>
        <end position="81"/>
    </location>
</feature>
<evidence type="ECO:0000256" key="3">
    <source>
        <dbReference type="ARBA" id="ARBA00022679"/>
    </source>
</evidence>
<accession>A0ABX6R9V2</accession>
<evidence type="ECO:0008006" key="8">
    <source>
        <dbReference type="Google" id="ProtNLM"/>
    </source>
</evidence>
<feature type="transmembrane region" description="Helical" evidence="5">
    <location>
        <begin position="467"/>
        <end position="487"/>
    </location>
</feature>
<organism evidence="6 7">
    <name type="scientific">Pseudoxanthomonas mexicana</name>
    <dbReference type="NCBI Taxonomy" id="128785"/>
    <lineage>
        <taxon>Bacteria</taxon>
        <taxon>Pseudomonadati</taxon>
        <taxon>Pseudomonadota</taxon>
        <taxon>Gammaproteobacteria</taxon>
        <taxon>Lysobacterales</taxon>
        <taxon>Lysobacteraceae</taxon>
        <taxon>Pseudoxanthomonas</taxon>
    </lineage>
</organism>
<dbReference type="Proteomes" id="UP000515506">
    <property type="component" value="Chromosome"/>
</dbReference>
<dbReference type="PANTHER" id="PTHR43867:SF2">
    <property type="entry name" value="CELLULOSE SYNTHASE CATALYTIC SUBUNIT A [UDP-FORMING]"/>
    <property type="match status" value="1"/>
</dbReference>
<keyword evidence="2" id="KW-0328">Glycosyltransferase</keyword>
<evidence type="ECO:0000256" key="1">
    <source>
        <dbReference type="ARBA" id="ARBA00004141"/>
    </source>
</evidence>
<evidence type="ECO:0000256" key="2">
    <source>
        <dbReference type="ARBA" id="ARBA00022676"/>
    </source>
</evidence>
<proteinExistence type="predicted"/>
<comment type="subcellular location">
    <subcellularLocation>
        <location evidence="1">Membrane</location>
        <topology evidence="1">Multi-pass membrane protein</topology>
    </subcellularLocation>
</comment>
<dbReference type="InterPro" id="IPR050321">
    <property type="entry name" value="Glycosyltr_2/OpgH_subfam"/>
</dbReference>
<keyword evidence="4 5" id="KW-1133">Transmembrane helix</keyword>
<keyword evidence="3" id="KW-0808">Transferase</keyword>
<dbReference type="PANTHER" id="PTHR43867">
    <property type="entry name" value="CELLULOSE SYNTHASE CATALYTIC SUBUNIT A [UDP-FORMING]"/>
    <property type="match status" value="1"/>
</dbReference>
<dbReference type="RefSeq" id="WP_185894924.1">
    <property type="nucleotide sequence ID" value="NZ_CP060028.1"/>
</dbReference>
<keyword evidence="5" id="KW-0472">Membrane</keyword>
<evidence type="ECO:0000313" key="6">
    <source>
        <dbReference type="EMBL" id="QND79596.1"/>
    </source>
</evidence>
<gene>
    <name evidence="6" type="ORF">H4W19_14780</name>
</gene>
<keyword evidence="7" id="KW-1185">Reference proteome</keyword>
<evidence type="ECO:0000256" key="4">
    <source>
        <dbReference type="ARBA" id="ARBA00022989"/>
    </source>
</evidence>
<sequence length="604" mass="67224">MYEKVLGTRLDRLIDTQPTVPLLVLSHVETAHWGSRTPDCKNRSASVEEQAGSIRGSEMRSAILLSAVSMIAIISAAILLSRGASPNAYFVLMLAIPIFLERLARGLATLLQGVPSPTSAYPPPSDVSRHLDTTAVIVPVLLASDSQVSDLLDTIRINAERQRNVRFVVLTDFADSPVPSDSAEELATLAELRSGLERLTVRHGNRFVILHRDREFSISQRCFIGRERKRGKIHEFNRAILTKDFSRFSYIYGDVDGLTVVAYCLVLDEDSVLEHDTLSWLLRAQDAENDSSKDKERAIFCPSQSPRRDLVRSWGIGVRLLLQFAPRTRSLGQDLFDECVYSGKGLYKIAAYEQILVDKLPDEKVLSHDTIEGSWLNPVFVSQARILDSPPNSVDALLARSHRWARGDVQNAVLLLKQFRERSPRPFGPSLAVRSYLAYMFLSRASIVVWPFVVLLACDDKIESSQLIALSLLILGPGLLANFYQWIRGRTIASRMLMRIIDSWRSILGAAVWLQMSLVRSMSILHASAMALRTSITGQGALDWRPSSSSRTSRLSFVKASSVLFAAAHLLFVEALSAPALVVLVSWVCWPLSERSWISSEPVA</sequence>
<dbReference type="EMBL" id="CP060028">
    <property type="protein sequence ID" value="QND79596.1"/>
    <property type="molecule type" value="Genomic_DNA"/>
</dbReference>
<keyword evidence="5" id="KW-0812">Transmembrane</keyword>
<evidence type="ECO:0000256" key="5">
    <source>
        <dbReference type="SAM" id="Phobius"/>
    </source>
</evidence>
<reference evidence="6 7" key="1">
    <citation type="submission" date="2020-08" db="EMBL/GenBank/DDBJ databases">
        <title>Streptomycin resistant and MDR strain, P. mexicana.</title>
        <authorList>
            <person name="Ganesh-kumar S."/>
            <person name="Zhe T."/>
            <person name="Yu Z."/>
            <person name="Min Y."/>
        </authorList>
    </citation>
    <scope>NUCLEOTIDE SEQUENCE [LARGE SCALE GENOMIC DNA]</scope>
    <source>
        <strain evidence="6 7">GTZY</strain>
    </source>
</reference>
<feature type="transmembrane region" description="Helical" evidence="5">
    <location>
        <begin position="436"/>
        <end position="455"/>
    </location>
</feature>
<evidence type="ECO:0000313" key="7">
    <source>
        <dbReference type="Proteomes" id="UP000515506"/>
    </source>
</evidence>